<evidence type="ECO:0000256" key="5">
    <source>
        <dbReference type="ARBA" id="ARBA00023242"/>
    </source>
</evidence>
<dbReference type="CDD" id="cd14695">
    <property type="entry name" value="bZIP_HLF"/>
    <property type="match status" value="1"/>
</dbReference>
<evidence type="ECO:0000256" key="1">
    <source>
        <dbReference type="ARBA" id="ARBA00004123"/>
    </source>
</evidence>
<dbReference type="PANTHER" id="PTHR11988">
    <property type="entry name" value="THYROTROPH EMBRYONIC FACTOR RELATED"/>
    <property type="match status" value="1"/>
</dbReference>
<dbReference type="SUPFAM" id="SSF57959">
    <property type="entry name" value="Leucine zipper domain"/>
    <property type="match status" value="1"/>
</dbReference>
<dbReference type="InterPro" id="IPR004827">
    <property type="entry name" value="bZIP"/>
</dbReference>
<accession>A0AAU9TSK8</accession>
<dbReference type="Pfam" id="PF07716">
    <property type="entry name" value="bZIP_2"/>
    <property type="match status" value="1"/>
</dbReference>
<evidence type="ECO:0000313" key="8">
    <source>
        <dbReference type="Proteomes" id="UP001153954"/>
    </source>
</evidence>
<dbReference type="AlphaFoldDB" id="A0AAU9TSK8"/>
<evidence type="ECO:0000259" key="6">
    <source>
        <dbReference type="PROSITE" id="PS50217"/>
    </source>
</evidence>
<evidence type="ECO:0000256" key="2">
    <source>
        <dbReference type="ARBA" id="ARBA00023015"/>
    </source>
</evidence>
<evidence type="ECO:0000313" key="7">
    <source>
        <dbReference type="EMBL" id="CAH2089998.1"/>
    </source>
</evidence>
<dbReference type="Gene3D" id="1.20.5.170">
    <property type="match status" value="1"/>
</dbReference>
<keyword evidence="2" id="KW-0805">Transcription regulation</keyword>
<keyword evidence="5" id="KW-0539">Nucleus</keyword>
<evidence type="ECO:0000256" key="4">
    <source>
        <dbReference type="ARBA" id="ARBA00023163"/>
    </source>
</evidence>
<keyword evidence="4" id="KW-0804">Transcription</keyword>
<dbReference type="PANTHER" id="PTHR11988:SF27">
    <property type="entry name" value="GH27708P"/>
    <property type="match status" value="1"/>
</dbReference>
<dbReference type="EMBL" id="CAKOGL010000009">
    <property type="protein sequence ID" value="CAH2089998.1"/>
    <property type="molecule type" value="Genomic_DNA"/>
</dbReference>
<dbReference type="InterPro" id="IPR046347">
    <property type="entry name" value="bZIP_sf"/>
</dbReference>
<reference evidence="7" key="1">
    <citation type="submission" date="2022-03" db="EMBL/GenBank/DDBJ databases">
        <authorList>
            <person name="Tunstrom K."/>
        </authorList>
    </citation>
    <scope>NUCLEOTIDE SEQUENCE</scope>
</reference>
<dbReference type="PROSITE" id="PS50217">
    <property type="entry name" value="BZIP"/>
    <property type="match status" value="1"/>
</dbReference>
<keyword evidence="8" id="KW-1185">Reference proteome</keyword>
<proteinExistence type="predicted"/>
<feature type="domain" description="BZIP" evidence="6">
    <location>
        <begin position="162"/>
        <end position="209"/>
    </location>
</feature>
<sequence>MSLWRPYVVNSPLDLPLEPPLEPPVDLPLEPLVNLSVKRKASSSASSATPVIVYPQYSSYSGQGDTVQGINHCQSTPYSSAQLPIVNPPVRVGVLSPPYSPDSENSRNCPNFMADADNLENDPDFQAFARHALKAMAEKNGGSLLCHNPRMRRVVQTGENEDEFYRKERENNNLAAKRSRDKRKLREIELALKVAYLSNKNAELRARLSSKLCMNCGKPI</sequence>
<organism evidence="7 8">
    <name type="scientific">Euphydryas editha</name>
    <name type="common">Edith's checkerspot</name>
    <dbReference type="NCBI Taxonomy" id="104508"/>
    <lineage>
        <taxon>Eukaryota</taxon>
        <taxon>Metazoa</taxon>
        <taxon>Ecdysozoa</taxon>
        <taxon>Arthropoda</taxon>
        <taxon>Hexapoda</taxon>
        <taxon>Insecta</taxon>
        <taxon>Pterygota</taxon>
        <taxon>Neoptera</taxon>
        <taxon>Endopterygota</taxon>
        <taxon>Lepidoptera</taxon>
        <taxon>Glossata</taxon>
        <taxon>Ditrysia</taxon>
        <taxon>Papilionoidea</taxon>
        <taxon>Nymphalidae</taxon>
        <taxon>Nymphalinae</taxon>
        <taxon>Euphydryas</taxon>
    </lineage>
</organism>
<protein>
    <recommendedName>
        <fullName evidence="6">BZIP domain-containing protein</fullName>
    </recommendedName>
</protein>
<evidence type="ECO:0000256" key="3">
    <source>
        <dbReference type="ARBA" id="ARBA00023125"/>
    </source>
</evidence>
<name>A0AAU9TSK8_EUPED</name>
<gene>
    <name evidence="7" type="ORF">EEDITHA_LOCUS6000</name>
</gene>
<dbReference type="InterPro" id="IPR040223">
    <property type="entry name" value="PAR_bZIP"/>
</dbReference>
<comment type="caution">
    <text evidence="7">The sequence shown here is derived from an EMBL/GenBank/DDBJ whole genome shotgun (WGS) entry which is preliminary data.</text>
</comment>
<dbReference type="GO" id="GO:0005634">
    <property type="term" value="C:nucleus"/>
    <property type="evidence" value="ECO:0007669"/>
    <property type="project" value="UniProtKB-SubCell"/>
</dbReference>
<dbReference type="GO" id="GO:0000981">
    <property type="term" value="F:DNA-binding transcription factor activity, RNA polymerase II-specific"/>
    <property type="evidence" value="ECO:0007669"/>
    <property type="project" value="TreeGrafter"/>
</dbReference>
<keyword evidence="3" id="KW-0238">DNA-binding</keyword>
<comment type="subcellular location">
    <subcellularLocation>
        <location evidence="1">Nucleus</location>
    </subcellularLocation>
</comment>
<dbReference type="Proteomes" id="UP001153954">
    <property type="component" value="Unassembled WGS sequence"/>
</dbReference>
<dbReference type="GO" id="GO:0000978">
    <property type="term" value="F:RNA polymerase II cis-regulatory region sequence-specific DNA binding"/>
    <property type="evidence" value="ECO:0007669"/>
    <property type="project" value="TreeGrafter"/>
</dbReference>